<sequence>MSFLRRAPPGSTRPRNSVIMSSVSPQATHSTHVLMPPPPTPLSHVPEPDAEIDFPSGVITDHNLDPDTYRVTFNWKRIGVREKQVIHEVHAQLIDQEKVLEYWHQAYLVTRLLREQTLRCDFYHVFEILDHRRKASRCYLLVQWVGYSDAAEDTTWEPLSKIDNIAPLDVKDYLVKKRLWKNLRPWPTWKRKAQEYEDALQAQMAAPSLLDEVNQRLRSESTARSSADLGAER</sequence>
<accession>A0ACC3ZLN6</accession>
<keyword evidence="2" id="KW-1185">Reference proteome</keyword>
<evidence type="ECO:0000313" key="1">
    <source>
        <dbReference type="EMBL" id="KAL0945038.1"/>
    </source>
</evidence>
<name>A0ACC3ZLN6_COLTU</name>
<comment type="caution">
    <text evidence="1">The sequence shown here is derived from an EMBL/GenBank/DDBJ whole genome shotgun (WGS) entry which is preliminary data.</text>
</comment>
<evidence type="ECO:0000313" key="2">
    <source>
        <dbReference type="Proteomes" id="UP000805649"/>
    </source>
</evidence>
<dbReference type="Proteomes" id="UP000805649">
    <property type="component" value="Unassembled WGS sequence"/>
</dbReference>
<protein>
    <submittedName>
        <fullName evidence="1">Uncharacterized protein</fullName>
    </submittedName>
</protein>
<proteinExistence type="predicted"/>
<organism evidence="1 2">
    <name type="scientific">Colletotrichum truncatum</name>
    <name type="common">Anthracnose fungus</name>
    <name type="synonym">Colletotrichum capsici</name>
    <dbReference type="NCBI Taxonomy" id="5467"/>
    <lineage>
        <taxon>Eukaryota</taxon>
        <taxon>Fungi</taxon>
        <taxon>Dikarya</taxon>
        <taxon>Ascomycota</taxon>
        <taxon>Pezizomycotina</taxon>
        <taxon>Sordariomycetes</taxon>
        <taxon>Hypocreomycetidae</taxon>
        <taxon>Glomerellales</taxon>
        <taxon>Glomerellaceae</taxon>
        <taxon>Colletotrichum</taxon>
        <taxon>Colletotrichum truncatum species complex</taxon>
    </lineage>
</organism>
<gene>
    <name evidence="1" type="ORF">CTRU02_202925</name>
</gene>
<reference evidence="1 2" key="1">
    <citation type="journal article" date="2020" name="Phytopathology">
        <title>Genome Sequence Resources of Colletotrichum truncatum, C. plurivorum, C. musicola, and C. sojae: Four Species Pathogenic to Soybean (Glycine max).</title>
        <authorList>
            <person name="Rogerio F."/>
            <person name="Boufleur T.R."/>
            <person name="Ciampi-Guillardi M."/>
            <person name="Sukno S.A."/>
            <person name="Thon M.R."/>
            <person name="Massola Junior N.S."/>
            <person name="Baroncelli R."/>
        </authorList>
    </citation>
    <scope>NUCLEOTIDE SEQUENCE [LARGE SCALE GENOMIC DNA]</scope>
    <source>
        <strain evidence="1 2">CMES1059</strain>
    </source>
</reference>
<dbReference type="EMBL" id="VUJX02000001">
    <property type="protein sequence ID" value="KAL0945038.1"/>
    <property type="molecule type" value="Genomic_DNA"/>
</dbReference>